<keyword evidence="1" id="KW-0677">Repeat</keyword>
<accession>A0A951UPY8</accession>
<evidence type="ECO:0008006" key="6">
    <source>
        <dbReference type="Google" id="ProtNLM"/>
    </source>
</evidence>
<reference evidence="4" key="1">
    <citation type="submission" date="2021-05" db="EMBL/GenBank/DDBJ databases">
        <authorList>
            <person name="Pietrasiak N."/>
            <person name="Ward R."/>
            <person name="Stajich J.E."/>
            <person name="Kurbessoian T."/>
        </authorList>
    </citation>
    <scope>NUCLEOTIDE SEQUENCE</scope>
    <source>
        <strain evidence="4">UHER 2000/2452</strain>
    </source>
</reference>
<sequence>MTDISFRKILGLNQQSYQRLKIALSLNLRRQVFVAVCDDLLLRDRLSAQLQTELAKAPLPQFDQPSAVELQNFPRLVSLHLSLDDPNPIVQIAQWMAQSPAPRNGWQPGTMPAFQILGTEKLTRQPAAMQRLFFTHLQSIEYNLPLLESSMILWLTQPWFRALPQSAPEFWRCRTGVFEFIGDPTPVMATLPERIGVLPSLVASAPAGSTAPATKAPPADPSPAERAAEEATDEAPEAAIVENPWERLADDLDLEPLFEPLAEPAASAVIDTLKSEDLPLDQLTSADVESANLAVTLPAGLQSEDPQNLPLIQQIEYLHEQQAPAAQLAEAYCALGNLYRDRVEQGNGTPEDMAIAIQIYEEGLQYLPEQEPLWVDILNDVGNLYWMLSRTMASSEEALPYLQRGLQAYQFALTKISPNQLQTYPMVQNNLGAAYADLARYQDPADSLRRSVEAYLQALRYRTPTTDPIRYASTQNNLGTTYWNLAQHQQPDENLKQAIVAYSEALRFYDPAQEPFNYAMIQNNLGTAYWNLAQYERPRDWLSLSLAAYRMALKYRTIEAAPAAFAATQNNLGTAFWHMANQIDEVETRLGYLQEAIGAYEAALKAVDWVERHAGAMTLNFDHVATQNNLGLAHYQIATDTQARLNAEQQSMHLSAALTHHVIALQSWAQKPELRQTAMSRIVETLRAFYNQLGLTGQNRALSMVPGQLLPEILPKL</sequence>
<dbReference type="SUPFAM" id="SSF48452">
    <property type="entry name" value="TPR-like"/>
    <property type="match status" value="2"/>
</dbReference>
<feature type="region of interest" description="Disordered" evidence="3">
    <location>
        <begin position="206"/>
        <end position="235"/>
    </location>
</feature>
<gene>
    <name evidence="4" type="ORF">KME15_21990</name>
</gene>
<reference evidence="4" key="2">
    <citation type="journal article" date="2022" name="Microbiol. Resour. Announc.">
        <title>Metagenome Sequencing to Explore Phylogenomics of Terrestrial Cyanobacteria.</title>
        <authorList>
            <person name="Ward R.D."/>
            <person name="Stajich J.E."/>
            <person name="Johansen J.R."/>
            <person name="Huntemann M."/>
            <person name="Clum A."/>
            <person name="Foster B."/>
            <person name="Foster B."/>
            <person name="Roux S."/>
            <person name="Palaniappan K."/>
            <person name="Varghese N."/>
            <person name="Mukherjee S."/>
            <person name="Reddy T.B.K."/>
            <person name="Daum C."/>
            <person name="Copeland A."/>
            <person name="Chen I.A."/>
            <person name="Ivanova N.N."/>
            <person name="Kyrpides N.C."/>
            <person name="Shapiro N."/>
            <person name="Eloe-Fadrosh E.A."/>
            <person name="Pietrasiak N."/>
        </authorList>
    </citation>
    <scope>NUCLEOTIDE SEQUENCE</scope>
    <source>
        <strain evidence="4">UHER 2000/2452</strain>
    </source>
</reference>
<dbReference type="PANTHER" id="PTHR45641:SF19">
    <property type="entry name" value="NEPHROCYSTIN-3"/>
    <property type="match status" value="1"/>
</dbReference>
<protein>
    <recommendedName>
        <fullName evidence="6">Tetratricopeptide repeat protein</fullName>
    </recommendedName>
</protein>
<dbReference type="EMBL" id="JAHHHD010000035">
    <property type="protein sequence ID" value="MBW4661354.1"/>
    <property type="molecule type" value="Genomic_DNA"/>
</dbReference>
<evidence type="ECO:0000313" key="4">
    <source>
        <dbReference type="EMBL" id="MBW4661354.1"/>
    </source>
</evidence>
<keyword evidence="2" id="KW-0802">TPR repeat</keyword>
<evidence type="ECO:0000256" key="3">
    <source>
        <dbReference type="SAM" id="MobiDB-lite"/>
    </source>
</evidence>
<evidence type="ECO:0000256" key="2">
    <source>
        <dbReference type="ARBA" id="ARBA00022803"/>
    </source>
</evidence>
<dbReference type="InterPro" id="IPR011990">
    <property type="entry name" value="TPR-like_helical_dom_sf"/>
</dbReference>
<name>A0A951UPY8_9CYAN</name>
<organism evidence="4 5">
    <name type="scientific">Drouetiella hepatica Uher 2000/2452</name>
    <dbReference type="NCBI Taxonomy" id="904376"/>
    <lineage>
        <taxon>Bacteria</taxon>
        <taxon>Bacillati</taxon>
        <taxon>Cyanobacteriota</taxon>
        <taxon>Cyanophyceae</taxon>
        <taxon>Oculatellales</taxon>
        <taxon>Oculatellaceae</taxon>
        <taxon>Drouetiella</taxon>
    </lineage>
</organism>
<dbReference type="AlphaFoldDB" id="A0A951UPY8"/>
<feature type="compositionally biased region" description="Low complexity" evidence="3">
    <location>
        <begin position="206"/>
        <end position="225"/>
    </location>
</feature>
<dbReference type="Proteomes" id="UP000757435">
    <property type="component" value="Unassembled WGS sequence"/>
</dbReference>
<evidence type="ECO:0000313" key="5">
    <source>
        <dbReference type="Proteomes" id="UP000757435"/>
    </source>
</evidence>
<proteinExistence type="predicted"/>
<dbReference type="Gene3D" id="1.25.40.10">
    <property type="entry name" value="Tetratricopeptide repeat domain"/>
    <property type="match status" value="2"/>
</dbReference>
<dbReference type="PANTHER" id="PTHR45641">
    <property type="entry name" value="TETRATRICOPEPTIDE REPEAT PROTEIN (AFU_ORTHOLOGUE AFUA_6G03870)"/>
    <property type="match status" value="1"/>
</dbReference>
<comment type="caution">
    <text evidence="4">The sequence shown here is derived from an EMBL/GenBank/DDBJ whole genome shotgun (WGS) entry which is preliminary data.</text>
</comment>
<evidence type="ECO:0000256" key="1">
    <source>
        <dbReference type="ARBA" id="ARBA00022737"/>
    </source>
</evidence>